<dbReference type="PROSITE" id="PS50994">
    <property type="entry name" value="INTEGRASE"/>
    <property type="match status" value="1"/>
</dbReference>
<feature type="compositionally biased region" description="Basic and acidic residues" evidence="2">
    <location>
        <begin position="1386"/>
        <end position="1398"/>
    </location>
</feature>
<feature type="domain" description="CCHC-type" evidence="3">
    <location>
        <begin position="262"/>
        <end position="278"/>
    </location>
</feature>
<dbReference type="GO" id="GO:0015074">
    <property type="term" value="P:DNA integration"/>
    <property type="evidence" value="ECO:0007669"/>
    <property type="project" value="InterPro"/>
</dbReference>
<dbReference type="GO" id="GO:0003676">
    <property type="term" value="F:nucleic acid binding"/>
    <property type="evidence" value="ECO:0007669"/>
    <property type="project" value="InterPro"/>
</dbReference>
<dbReference type="Pfam" id="PF22936">
    <property type="entry name" value="Pol_BBD"/>
    <property type="match status" value="1"/>
</dbReference>
<dbReference type="SUPFAM" id="SSF57756">
    <property type="entry name" value="Retrovirus zinc finger-like domains"/>
    <property type="match status" value="1"/>
</dbReference>
<dbReference type="Pfam" id="PF00098">
    <property type="entry name" value="zf-CCHC"/>
    <property type="match status" value="1"/>
</dbReference>
<accession>A0A2N9GNR6</accession>
<feature type="compositionally biased region" description="Basic residues" evidence="2">
    <location>
        <begin position="246"/>
        <end position="256"/>
    </location>
</feature>
<proteinExistence type="predicted"/>
<evidence type="ECO:0000259" key="3">
    <source>
        <dbReference type="PROSITE" id="PS50158"/>
    </source>
</evidence>
<feature type="region of interest" description="Disordered" evidence="2">
    <location>
        <begin position="978"/>
        <end position="1042"/>
    </location>
</feature>
<dbReference type="InterPro" id="IPR025724">
    <property type="entry name" value="GAG-pre-integrase_dom"/>
</dbReference>
<gene>
    <name evidence="5" type="ORF">FSB_LOCUS31988</name>
</gene>
<keyword evidence="1" id="KW-0479">Metal-binding</keyword>
<feature type="region of interest" description="Disordered" evidence="2">
    <location>
        <begin position="1381"/>
        <end position="1418"/>
    </location>
</feature>
<dbReference type="Gene3D" id="3.30.420.10">
    <property type="entry name" value="Ribonuclease H-like superfamily/Ribonuclease H"/>
    <property type="match status" value="1"/>
</dbReference>
<dbReference type="SUPFAM" id="SSF53098">
    <property type="entry name" value="Ribonuclease H-like"/>
    <property type="match status" value="1"/>
</dbReference>
<feature type="region of interest" description="Disordered" evidence="2">
    <location>
        <begin position="848"/>
        <end position="872"/>
    </location>
</feature>
<dbReference type="Pfam" id="PF24626">
    <property type="entry name" value="SH3_Tf2-1"/>
    <property type="match status" value="1"/>
</dbReference>
<dbReference type="CDD" id="cd09272">
    <property type="entry name" value="RNase_HI_RT_Ty1"/>
    <property type="match status" value="1"/>
</dbReference>
<dbReference type="InterPro" id="IPR013103">
    <property type="entry name" value="RVT_2"/>
</dbReference>
<dbReference type="InterPro" id="IPR001878">
    <property type="entry name" value="Znf_CCHC"/>
</dbReference>
<keyword evidence="1" id="KW-0863">Zinc-finger</keyword>
<dbReference type="Pfam" id="PF03732">
    <property type="entry name" value="Retrotrans_gag"/>
    <property type="match status" value="1"/>
</dbReference>
<evidence type="ECO:0000256" key="2">
    <source>
        <dbReference type="SAM" id="MobiDB-lite"/>
    </source>
</evidence>
<feature type="region of interest" description="Disordered" evidence="2">
    <location>
        <begin position="691"/>
        <end position="740"/>
    </location>
</feature>
<sequence>MAAKNVVADLTRGDKLTGNNYDIWHRKIQYLLNEQELLETLSSKMTRPEDGNTAQHRRDLEAYQSWFKKDRSTRFTMLSSMHDDLIGEYETFQNAKDMWDQLKFDFGGTSTTRLRSLVLKFEVYRKDPKHTMTEHLRMMSGMIRDLKAAGNVLTDEQQVQAVIRSLPDSWISMKQIMTHNENIKNFADISRHVELEAERQEATKSAALIAHGGQRKPNGFKRKDKGKAARQGGPSTNAPKVNKGANQHKRKRGAKKNISKMKCYNCNKLGHFARDCTEPKKVSLSLDLSSIYVCYPSSIFVCSHVFVAKSISDWIIDTGATRHVARDRAGFVDYRKIPAGTHVVYMGNGSYEEALGVGSYQLHLRTGRTLLLHDVLYVPGVLYNLLSVFTLLQLGYDFHLSWNGLDILLDDVIFGHGSSTWHARLGHIGKDRMARLAREGLLGPLAKVDLPICEPCLAGKACRKPFGKAVRATQPLELIHSDICGPMNVKARHGASYFLTFIDDYTRYGYVQLIAHRYEALDCFKRFVAEVENQHEKSLKALRTDRGREYLSDQFKDLCEEKGIRRQLTISNTPQQNGVAERRNRTLLDMSVSSTPYELWKGEKPNLEHLRPWGSAGFVHSTAHKYGKLGPRARKHIFIRYSDSSKGYVMYGEHPNGGMTEIESRDIDFIETDFPSIGDANRDLDLYELEEDEGTLPSSSEGGGLVPRPVIAEDSGSDLQPSGSITLDQDSQARRVSSRGHIPRLKRSIHQIGNEWMTAMQEEMSSMDKNNVWELVDLPPGRKTIGNKWVLKQNKDLELFQMDVKTAFLNGELDEEIYMAQPAGFEVKGHERKVCRLKRSIYGLKQSSRSGCPLDGNQSGPSLKDPLQVPDGPITRSRAKKIKEAMQGLVQSTWDEASKSPTKIKEQCKDWCNPLGMKLARAQQSKWHITMSHKSDSSPKGKADNSSFVLQAMQQQFERLNFVLGEVRDRMDHQEAAIRNLQGGRDRRRRERRVENEYENEGDGEDEEDLASEVGSGRHRRVRRERGHEWNPGGRDGVDRSLGSIKMKIPSFQGRTDPEVYLEWEKKIDLVFDCHNYSEEKKVKLAVIEFTDYAIIWWDQLVTNRRRNNERPVETWGELKALMRRRFVPSHFYRDLYQRLQNLTQGSRSVEDYHKEMEVAMIRANVEEDREATMARFLSGLNRDIANVIELQHYVEIEDMVHMAMKVERQLKRKGTARRVMIMRDNGEVMTESEDDSDGMPELVDASDDDGVVYPVTGHGNLIGRVTHDGFKNRSNPEETKELQRQVEEFAEPKGEKGLAVDEEKVKAIKEWPTPKSNHRGDWVWVHMRKERFPAHRKTKLHPRGDGPFQILEKINDNAHKVDLPGEYKVSATFTVSDLSPFDVGEDSRSNPFEERGNDGNQSGPSLKDPLQVPDGPITRSRAKKIKEAMQGLVQSTWDEASKSPTIKVVFKLIVGSRDSIPRVHITSTFEMKDMGEANFVLGVKITRDYSKKLLSLSQGTYIKKILECFHMHNSKPIDTPMEKGCILSLDQCPKNDEEKNQMSKVPYASAIGSLMYAMLCTRPDICFAVSMVSRYQSNPRPAHWREVKRILRYLRGTSDHALCYHDGDLRLTGYSDADWASDKDERKSTSEYVACSAAVQEAVWLRRFLQRLGVTAHAEDAVLLYSDSTSALAYAKDPKYHGKAKHIELRYHYIRDMVSQGEVILQHISTSSMVADPLTKPIARDLFFSHTKSMGLRRI</sequence>
<name>A0A2N9GNR6_FAGSY</name>
<dbReference type="InterPro" id="IPR001584">
    <property type="entry name" value="Integrase_cat-core"/>
</dbReference>
<dbReference type="PANTHER" id="PTHR35046">
    <property type="entry name" value="ZINC KNUCKLE (CCHC-TYPE) FAMILY PROTEIN"/>
    <property type="match status" value="1"/>
</dbReference>
<evidence type="ECO:0000313" key="5">
    <source>
        <dbReference type="EMBL" id="SPD04106.1"/>
    </source>
</evidence>
<dbReference type="InterPro" id="IPR012337">
    <property type="entry name" value="RNaseH-like_sf"/>
</dbReference>
<feature type="compositionally biased region" description="Polar residues" evidence="2">
    <location>
        <begin position="848"/>
        <end position="861"/>
    </location>
</feature>
<feature type="region of interest" description="Disordered" evidence="2">
    <location>
        <begin position="210"/>
        <end position="256"/>
    </location>
</feature>
<dbReference type="PANTHER" id="PTHR35046:SF9">
    <property type="entry name" value="RNA-DIRECTED DNA POLYMERASE"/>
    <property type="match status" value="1"/>
</dbReference>
<dbReference type="PROSITE" id="PS50158">
    <property type="entry name" value="ZF_CCHC"/>
    <property type="match status" value="1"/>
</dbReference>
<dbReference type="InterPro" id="IPR036397">
    <property type="entry name" value="RNaseH_sf"/>
</dbReference>
<dbReference type="Pfam" id="PF25597">
    <property type="entry name" value="SH3_retrovirus"/>
    <property type="match status" value="1"/>
</dbReference>
<keyword evidence="1" id="KW-0862">Zinc</keyword>
<dbReference type="EMBL" id="OIVN01002492">
    <property type="protein sequence ID" value="SPD04106.1"/>
    <property type="molecule type" value="Genomic_DNA"/>
</dbReference>
<dbReference type="Pfam" id="PF14223">
    <property type="entry name" value="Retrotran_gag_2"/>
    <property type="match status" value="1"/>
</dbReference>
<evidence type="ECO:0000259" key="4">
    <source>
        <dbReference type="PROSITE" id="PS50994"/>
    </source>
</evidence>
<feature type="domain" description="Integrase catalytic" evidence="4">
    <location>
        <begin position="471"/>
        <end position="639"/>
    </location>
</feature>
<protein>
    <submittedName>
        <fullName evidence="5">Uncharacterized protein</fullName>
    </submittedName>
</protein>
<dbReference type="InterPro" id="IPR056924">
    <property type="entry name" value="SH3_Tf2-1"/>
</dbReference>
<feature type="compositionally biased region" description="Polar residues" evidence="2">
    <location>
        <begin position="717"/>
        <end position="730"/>
    </location>
</feature>
<dbReference type="Pfam" id="PF00665">
    <property type="entry name" value="rve"/>
    <property type="match status" value="1"/>
</dbReference>
<dbReference type="GO" id="GO:0008270">
    <property type="term" value="F:zinc ion binding"/>
    <property type="evidence" value="ECO:0007669"/>
    <property type="project" value="UniProtKB-KW"/>
</dbReference>
<reference evidence="5" key="1">
    <citation type="submission" date="2018-02" db="EMBL/GenBank/DDBJ databases">
        <authorList>
            <person name="Cohen D.B."/>
            <person name="Kent A.D."/>
        </authorList>
    </citation>
    <scope>NUCLEOTIDE SEQUENCE</scope>
</reference>
<feature type="compositionally biased region" description="Acidic residues" evidence="2">
    <location>
        <begin position="997"/>
        <end position="1011"/>
    </location>
</feature>
<dbReference type="SMART" id="SM00343">
    <property type="entry name" value="ZnF_C2HC"/>
    <property type="match status" value="1"/>
</dbReference>
<evidence type="ECO:0000256" key="1">
    <source>
        <dbReference type="PROSITE-ProRule" id="PRU00047"/>
    </source>
</evidence>
<dbReference type="InterPro" id="IPR057670">
    <property type="entry name" value="SH3_retrovirus"/>
</dbReference>
<dbReference type="Gene3D" id="4.10.60.10">
    <property type="entry name" value="Zinc finger, CCHC-type"/>
    <property type="match status" value="1"/>
</dbReference>
<dbReference type="InterPro" id="IPR036875">
    <property type="entry name" value="Znf_CCHC_sf"/>
</dbReference>
<dbReference type="InterPro" id="IPR054722">
    <property type="entry name" value="PolX-like_BBD"/>
</dbReference>
<dbReference type="Pfam" id="PF07727">
    <property type="entry name" value="RVT_2"/>
    <property type="match status" value="1"/>
</dbReference>
<organism evidence="5">
    <name type="scientific">Fagus sylvatica</name>
    <name type="common">Beechnut</name>
    <dbReference type="NCBI Taxonomy" id="28930"/>
    <lineage>
        <taxon>Eukaryota</taxon>
        <taxon>Viridiplantae</taxon>
        <taxon>Streptophyta</taxon>
        <taxon>Embryophyta</taxon>
        <taxon>Tracheophyta</taxon>
        <taxon>Spermatophyta</taxon>
        <taxon>Magnoliopsida</taxon>
        <taxon>eudicotyledons</taxon>
        <taxon>Gunneridae</taxon>
        <taxon>Pentapetalae</taxon>
        <taxon>rosids</taxon>
        <taxon>fabids</taxon>
        <taxon>Fagales</taxon>
        <taxon>Fagaceae</taxon>
        <taxon>Fagus</taxon>
    </lineage>
</organism>
<dbReference type="Pfam" id="PF13976">
    <property type="entry name" value="gag_pre-integrs"/>
    <property type="match status" value="1"/>
</dbReference>
<dbReference type="InterPro" id="IPR005162">
    <property type="entry name" value="Retrotrans_gag_dom"/>
</dbReference>